<evidence type="ECO:0000256" key="4">
    <source>
        <dbReference type="ARBA" id="ARBA00009524"/>
    </source>
</evidence>
<feature type="binding site" evidence="18">
    <location>
        <position position="138"/>
    </location>
    <ligand>
        <name>(6S)-NADPHX</name>
        <dbReference type="ChEBI" id="CHEBI:64076"/>
    </ligand>
</feature>
<keyword evidence="6 17" id="KW-0547">Nucleotide-binding</keyword>
<dbReference type="InterPro" id="IPR036652">
    <property type="entry name" value="YjeF_N_dom_sf"/>
</dbReference>
<comment type="similarity">
    <text evidence="3 19">In the N-terminal section; belongs to the NnrE/AIBP family.</text>
</comment>
<feature type="binding site" evidence="18">
    <location>
        <position position="156"/>
    </location>
    <ligand>
        <name>(6S)-NADPHX</name>
        <dbReference type="ChEBI" id="CHEBI:64076"/>
    </ligand>
</feature>
<comment type="function">
    <text evidence="14 19">Bifunctional enzyme that catalyzes the epimerization of the S- and R-forms of NAD(P)HX and the dehydration of the S-form of NAD(P)HX at the expense of ADP, which is converted to AMP. This allows the repair of both epimers of NAD(P)HX, a damaged form of NAD(P)H that is a result of enzymatic or heat-dependent hydration.</text>
</comment>
<keyword evidence="10 17" id="KW-0520">NAD</keyword>
<evidence type="ECO:0000256" key="14">
    <source>
        <dbReference type="ARBA" id="ARBA00025153"/>
    </source>
</evidence>
<evidence type="ECO:0000256" key="6">
    <source>
        <dbReference type="ARBA" id="ARBA00022741"/>
    </source>
</evidence>
<feature type="binding site" evidence="17">
    <location>
        <position position="361"/>
    </location>
    <ligand>
        <name>(6S)-NADPHX</name>
        <dbReference type="ChEBI" id="CHEBI:64076"/>
    </ligand>
</feature>
<comment type="similarity">
    <text evidence="18">Belongs to the NnrE/AIBP family.</text>
</comment>
<evidence type="ECO:0000256" key="19">
    <source>
        <dbReference type="PIRNR" id="PIRNR017184"/>
    </source>
</evidence>
<keyword evidence="13" id="KW-0511">Multifunctional enzyme</keyword>
<dbReference type="Pfam" id="PF01256">
    <property type="entry name" value="Carb_kinase"/>
    <property type="match status" value="1"/>
</dbReference>
<feature type="binding site" evidence="17">
    <location>
        <position position="428"/>
    </location>
    <ligand>
        <name>(6S)-NADPHX</name>
        <dbReference type="ChEBI" id="CHEBI:64076"/>
    </ligand>
</feature>
<feature type="binding site" evidence="18">
    <location>
        <position position="62"/>
    </location>
    <ligand>
        <name>K(+)</name>
        <dbReference type="ChEBI" id="CHEBI:29103"/>
    </ligand>
</feature>
<comment type="catalytic activity">
    <reaction evidence="2 18 19">
        <text>(6R)-NADPHX = (6S)-NADPHX</text>
        <dbReference type="Rhea" id="RHEA:32227"/>
        <dbReference type="ChEBI" id="CHEBI:64076"/>
        <dbReference type="ChEBI" id="CHEBI:64077"/>
        <dbReference type="EC" id="5.1.99.6"/>
    </reaction>
</comment>
<feature type="binding site" evidence="17">
    <location>
        <position position="427"/>
    </location>
    <ligand>
        <name>AMP</name>
        <dbReference type="ChEBI" id="CHEBI:456215"/>
    </ligand>
</feature>
<dbReference type="PROSITE" id="PS51383">
    <property type="entry name" value="YJEF_C_3"/>
    <property type="match status" value="1"/>
</dbReference>
<dbReference type="EC" id="5.1.99.6" evidence="19"/>
<dbReference type="InterPro" id="IPR030677">
    <property type="entry name" value="Nnr"/>
</dbReference>
<dbReference type="EC" id="4.2.1.136" evidence="19"/>
<dbReference type="RefSeq" id="WP_345921207.1">
    <property type="nucleotide sequence ID" value="NZ_JBDIVE010000013.1"/>
</dbReference>
<organism evidence="22 23">
    <name type="scientific">Uliginosibacterium sediminicola</name>
    <dbReference type="NCBI Taxonomy" id="2024550"/>
    <lineage>
        <taxon>Bacteria</taxon>
        <taxon>Pseudomonadati</taxon>
        <taxon>Pseudomonadota</taxon>
        <taxon>Betaproteobacteria</taxon>
        <taxon>Rhodocyclales</taxon>
        <taxon>Zoogloeaceae</taxon>
        <taxon>Uliginosibacterium</taxon>
    </lineage>
</organism>
<comment type="similarity">
    <text evidence="17">Belongs to the NnrD/CARKD family.</text>
</comment>
<evidence type="ECO:0000256" key="3">
    <source>
        <dbReference type="ARBA" id="ARBA00006001"/>
    </source>
</evidence>
<evidence type="ECO:0000256" key="11">
    <source>
        <dbReference type="ARBA" id="ARBA00023235"/>
    </source>
</evidence>
<protein>
    <recommendedName>
        <fullName evidence="19">Bifunctional NAD(P)H-hydrate repair enzyme</fullName>
    </recommendedName>
    <alternativeName>
        <fullName evidence="19">Nicotinamide nucleotide repair protein</fullName>
    </alternativeName>
    <domain>
        <recommendedName>
            <fullName evidence="19">ADP-dependent (S)-NAD(P)H-hydrate dehydratase</fullName>
            <ecNumber evidence="19">4.2.1.136</ecNumber>
        </recommendedName>
        <alternativeName>
            <fullName evidence="19">ADP-dependent NAD(P)HX dehydratase</fullName>
        </alternativeName>
    </domain>
    <domain>
        <recommendedName>
            <fullName evidence="19">NAD(P)H-hydrate epimerase</fullName>
            <ecNumber evidence="19">5.1.99.6</ecNumber>
        </recommendedName>
    </domain>
</protein>
<keyword evidence="23" id="KW-1185">Reference proteome</keyword>
<comment type="catalytic activity">
    <reaction evidence="1 18 19">
        <text>(6R)-NADHX = (6S)-NADHX</text>
        <dbReference type="Rhea" id="RHEA:32215"/>
        <dbReference type="ChEBI" id="CHEBI:64074"/>
        <dbReference type="ChEBI" id="CHEBI:64075"/>
        <dbReference type="EC" id="5.1.99.6"/>
    </reaction>
</comment>
<comment type="catalytic activity">
    <reaction evidence="15 17 19">
        <text>(6S)-NADHX + ADP = AMP + phosphate + NADH + H(+)</text>
        <dbReference type="Rhea" id="RHEA:32223"/>
        <dbReference type="ChEBI" id="CHEBI:15378"/>
        <dbReference type="ChEBI" id="CHEBI:43474"/>
        <dbReference type="ChEBI" id="CHEBI:57945"/>
        <dbReference type="ChEBI" id="CHEBI:64074"/>
        <dbReference type="ChEBI" id="CHEBI:456215"/>
        <dbReference type="ChEBI" id="CHEBI:456216"/>
        <dbReference type="EC" id="4.2.1.136"/>
    </reaction>
</comment>
<dbReference type="PROSITE" id="PS51385">
    <property type="entry name" value="YJEF_N"/>
    <property type="match status" value="1"/>
</dbReference>
<comment type="subunit">
    <text evidence="17">Homotetramer.</text>
</comment>
<dbReference type="NCBIfam" id="TIGR00196">
    <property type="entry name" value="yjeF_cterm"/>
    <property type="match status" value="1"/>
</dbReference>
<feature type="binding site" evidence="18">
    <location>
        <begin position="61"/>
        <end position="65"/>
    </location>
    <ligand>
        <name>(6S)-NADPHX</name>
        <dbReference type="ChEBI" id="CHEBI:64076"/>
    </ligand>
</feature>
<dbReference type="Gene3D" id="3.40.1190.20">
    <property type="match status" value="1"/>
</dbReference>
<dbReference type="InterPro" id="IPR004443">
    <property type="entry name" value="YjeF_N_dom"/>
</dbReference>
<dbReference type="PIRSF" id="PIRSF017184">
    <property type="entry name" value="Nnr"/>
    <property type="match status" value="1"/>
</dbReference>
<dbReference type="SUPFAM" id="SSF64153">
    <property type="entry name" value="YjeF N-terminal domain-like"/>
    <property type="match status" value="1"/>
</dbReference>
<evidence type="ECO:0000256" key="12">
    <source>
        <dbReference type="ARBA" id="ARBA00023239"/>
    </source>
</evidence>
<keyword evidence="8 17" id="KW-0521">NADP</keyword>
<evidence type="ECO:0000256" key="9">
    <source>
        <dbReference type="ARBA" id="ARBA00022958"/>
    </source>
</evidence>
<proteinExistence type="inferred from homology"/>
<feature type="domain" description="YjeF C-terminal" evidence="20">
    <location>
        <begin position="218"/>
        <end position="488"/>
    </location>
</feature>
<feature type="binding site" evidence="17">
    <location>
        <position position="308"/>
    </location>
    <ligand>
        <name>(6S)-NADPHX</name>
        <dbReference type="ChEBI" id="CHEBI:64076"/>
    </ligand>
</feature>
<keyword evidence="11 18" id="KW-0413">Isomerase</keyword>
<evidence type="ECO:0000256" key="13">
    <source>
        <dbReference type="ARBA" id="ARBA00023268"/>
    </source>
</evidence>
<evidence type="ECO:0000256" key="10">
    <source>
        <dbReference type="ARBA" id="ARBA00023027"/>
    </source>
</evidence>
<dbReference type="NCBIfam" id="TIGR00197">
    <property type="entry name" value="yjeF_nterm"/>
    <property type="match status" value="1"/>
</dbReference>
<comment type="catalytic activity">
    <reaction evidence="16 17 19">
        <text>(6S)-NADPHX + ADP = AMP + phosphate + NADPH + H(+)</text>
        <dbReference type="Rhea" id="RHEA:32235"/>
        <dbReference type="ChEBI" id="CHEBI:15378"/>
        <dbReference type="ChEBI" id="CHEBI:43474"/>
        <dbReference type="ChEBI" id="CHEBI:57783"/>
        <dbReference type="ChEBI" id="CHEBI:64076"/>
        <dbReference type="ChEBI" id="CHEBI:456215"/>
        <dbReference type="ChEBI" id="CHEBI:456216"/>
        <dbReference type="EC" id="4.2.1.136"/>
    </reaction>
</comment>
<evidence type="ECO:0000313" key="23">
    <source>
        <dbReference type="Proteomes" id="UP001410394"/>
    </source>
</evidence>
<dbReference type="EMBL" id="JBDIVE010000013">
    <property type="protein sequence ID" value="MEN3070428.1"/>
    <property type="molecule type" value="Genomic_DNA"/>
</dbReference>
<comment type="caution">
    <text evidence="22">The sequence shown here is derived from an EMBL/GenBank/DDBJ whole genome shotgun (WGS) entry which is preliminary data.</text>
</comment>
<keyword evidence="7 17" id="KW-0067">ATP-binding</keyword>
<dbReference type="InterPro" id="IPR029056">
    <property type="entry name" value="Ribokinase-like"/>
</dbReference>
<comment type="cofactor">
    <cofactor evidence="18 19">
        <name>K(+)</name>
        <dbReference type="ChEBI" id="CHEBI:29103"/>
    </cofactor>
    <text evidence="18 19">Binds 1 potassium ion per subunit.</text>
</comment>
<dbReference type="PROSITE" id="PS01050">
    <property type="entry name" value="YJEF_C_2"/>
    <property type="match status" value="1"/>
</dbReference>
<dbReference type="HAMAP" id="MF_01965">
    <property type="entry name" value="NADHX_dehydratase"/>
    <property type="match status" value="1"/>
</dbReference>
<name>A0ABU9Z2Y5_9RHOO</name>
<evidence type="ECO:0000256" key="7">
    <source>
        <dbReference type="ARBA" id="ARBA00022840"/>
    </source>
</evidence>
<gene>
    <name evidence="18" type="primary">nnrE</name>
    <name evidence="17" type="synonym">nnrD</name>
    <name evidence="22" type="ORF">ABDB84_18230</name>
</gene>
<comment type="function">
    <text evidence="17">Catalyzes the dehydration of the S-form of NAD(P)HX at the expense of ADP, which is converted to AMP. Together with NAD(P)HX epimerase, which catalyzes the epimerization of the S- and R-forms, the enzyme allows the repair of both epimers of NAD(P)HX, a damaged form of NAD(P)H that is a result of enzymatic or heat-dependent hydration.</text>
</comment>
<dbReference type="Proteomes" id="UP001410394">
    <property type="component" value="Unassembled WGS sequence"/>
</dbReference>
<evidence type="ECO:0000259" key="21">
    <source>
        <dbReference type="PROSITE" id="PS51385"/>
    </source>
</evidence>
<keyword evidence="12 17" id="KW-0456">Lyase</keyword>
<feature type="domain" description="YjeF N-terminal" evidence="21">
    <location>
        <begin position="11"/>
        <end position="213"/>
    </location>
</feature>
<evidence type="ECO:0000256" key="8">
    <source>
        <dbReference type="ARBA" id="ARBA00022857"/>
    </source>
</evidence>
<comment type="function">
    <text evidence="18">Catalyzes the epimerization of the S- and R-forms of NAD(P)HX, a damaged form of NAD(P)H that is a result of enzymatic or heat-dependent hydration. This is a prerequisite for the S-specific NAD(P)H-hydrate dehydratase to allow the repair of both epimers of NAD(P)HX.</text>
</comment>
<dbReference type="HAMAP" id="MF_01966">
    <property type="entry name" value="NADHX_epimerase"/>
    <property type="match status" value="1"/>
</dbReference>
<evidence type="ECO:0000313" key="22">
    <source>
        <dbReference type="EMBL" id="MEN3070428.1"/>
    </source>
</evidence>
<evidence type="ECO:0000256" key="1">
    <source>
        <dbReference type="ARBA" id="ARBA00000013"/>
    </source>
</evidence>
<dbReference type="InterPro" id="IPR017953">
    <property type="entry name" value="Carbohydrate_kinase_pred_CS"/>
</dbReference>
<dbReference type="PANTHER" id="PTHR12592:SF0">
    <property type="entry name" value="ATP-DEPENDENT (S)-NAD(P)H-HYDRATE DEHYDRATASE"/>
    <property type="match status" value="1"/>
</dbReference>
<comment type="cofactor">
    <cofactor evidence="17">
        <name>Mg(2+)</name>
        <dbReference type="ChEBI" id="CHEBI:18420"/>
    </cofactor>
</comment>
<dbReference type="PANTHER" id="PTHR12592">
    <property type="entry name" value="ATP-DEPENDENT (S)-NAD(P)H-HYDRATE DEHYDRATASE FAMILY MEMBER"/>
    <property type="match status" value="1"/>
</dbReference>
<evidence type="ECO:0000256" key="2">
    <source>
        <dbReference type="ARBA" id="ARBA00000909"/>
    </source>
</evidence>
<comment type="similarity">
    <text evidence="4 19">In the C-terminal section; belongs to the NnrD/CARKD family.</text>
</comment>
<feature type="binding site" evidence="17">
    <location>
        <begin position="398"/>
        <end position="402"/>
    </location>
    <ligand>
        <name>AMP</name>
        <dbReference type="ChEBI" id="CHEBI:456215"/>
    </ligand>
</feature>
<feature type="binding site" evidence="18">
    <location>
        <position position="123"/>
    </location>
    <ligand>
        <name>K(+)</name>
        <dbReference type="ChEBI" id="CHEBI:29103"/>
    </ligand>
</feature>
<keyword evidence="5 18" id="KW-0479">Metal-binding</keyword>
<evidence type="ECO:0000259" key="20">
    <source>
        <dbReference type="PROSITE" id="PS51383"/>
    </source>
</evidence>
<feature type="binding site" evidence="18">
    <location>
        <begin position="127"/>
        <end position="133"/>
    </location>
    <ligand>
        <name>(6S)-NADPHX</name>
        <dbReference type="ChEBI" id="CHEBI:64076"/>
    </ligand>
</feature>
<dbReference type="InterPro" id="IPR000631">
    <property type="entry name" value="CARKD"/>
</dbReference>
<accession>A0ABU9Z2Y5</accession>
<dbReference type="CDD" id="cd01171">
    <property type="entry name" value="YXKO-related"/>
    <property type="match status" value="1"/>
</dbReference>
<evidence type="ECO:0000256" key="16">
    <source>
        <dbReference type="ARBA" id="ARBA00049209"/>
    </source>
</evidence>
<evidence type="ECO:0000256" key="17">
    <source>
        <dbReference type="HAMAP-Rule" id="MF_01965"/>
    </source>
</evidence>
<evidence type="ECO:0000256" key="5">
    <source>
        <dbReference type="ARBA" id="ARBA00022723"/>
    </source>
</evidence>
<feature type="binding site" evidence="18">
    <location>
        <position position="159"/>
    </location>
    <ligand>
        <name>K(+)</name>
        <dbReference type="ChEBI" id="CHEBI:29103"/>
    </ligand>
</feature>
<reference evidence="22 23" key="1">
    <citation type="journal article" date="2018" name="Int. J. Syst. Evol. Microbiol.">
        <title>Uliginosibacterium sediminicola sp. nov., isolated from freshwater sediment.</title>
        <authorList>
            <person name="Hwang W.M."/>
            <person name="Kim S.M."/>
            <person name="Kang K."/>
            <person name="Ahn T.Y."/>
        </authorList>
    </citation>
    <scope>NUCLEOTIDE SEQUENCE [LARGE SCALE GENOMIC DNA]</scope>
    <source>
        <strain evidence="22 23">M1-21</strain>
    </source>
</reference>
<evidence type="ECO:0000256" key="15">
    <source>
        <dbReference type="ARBA" id="ARBA00048238"/>
    </source>
</evidence>
<evidence type="ECO:0000256" key="18">
    <source>
        <dbReference type="HAMAP-Rule" id="MF_01966"/>
    </source>
</evidence>
<dbReference type="Pfam" id="PF03853">
    <property type="entry name" value="YjeF_N"/>
    <property type="match status" value="1"/>
</dbReference>
<keyword evidence="9 18" id="KW-0630">Potassium</keyword>
<dbReference type="Gene3D" id="3.40.50.10260">
    <property type="entry name" value="YjeF N-terminal domain"/>
    <property type="match status" value="1"/>
</dbReference>
<dbReference type="SUPFAM" id="SSF53613">
    <property type="entry name" value="Ribokinase-like"/>
    <property type="match status" value="1"/>
</dbReference>
<sequence>MHLNPAAGPILTSAEIRSIERQYLAAGVPLMERAGQAASEVALRILEGRSGCVLILAGPGNNGGDGFVVARLLREAGREVVVVCTVEAEQMPADARAARLAWQQAGGQVVPDFLGSNWALVVDAIFGIGLKRAPEGRYAEWIARLNQLNSPVLSLDLPSGLDADTGRAPGVAVRASHTVSFIAWKPGLLTHDGSELCGELMLNTLDLSVADSGAQVLTLASFAPRLKPRASNSHKGTFGQAGVIGGAVGMVGAALLSARSALLLGAGRVYVGLLDPLAPMLDIVQPELMLRPPGDLHLICSALAIGPGLGQSEAAVLQMKRALGFTGPLVLDADALNLIAASSNLQPRLTQRDAPSVLTPHPAEAARLLQCAPSEVQADRLAACRELSRRYRAHVVLKGAGSIVCLADGRLFINVTGNAGLATAGSGDVLTGIVLALLAQGWEAELALPCAVYLHGAAADALLEAGIGPIGMTAGELAPAARRLLNAWVSERSGGRG</sequence>
<feature type="binding site" evidence="17">
    <location>
        <position position="253"/>
    </location>
    <ligand>
        <name>(6S)-NADPHX</name>
        <dbReference type="ChEBI" id="CHEBI:64076"/>
    </ligand>
</feature>